<dbReference type="InterPro" id="IPR016082">
    <property type="entry name" value="Ribosomal_uL30_ferredoxin-like"/>
</dbReference>
<dbReference type="InterPro" id="IPR005996">
    <property type="entry name" value="Ribosomal_uL30_bac-type"/>
</dbReference>
<dbReference type="Proteomes" id="UP000266389">
    <property type="component" value="Unassembled WGS sequence"/>
</dbReference>
<gene>
    <name evidence="5" type="primary">rpmD</name>
    <name evidence="7" type="ORF">D0433_13060</name>
</gene>
<comment type="subunit">
    <text evidence="2 5">Part of the 50S ribosomal subunit.</text>
</comment>
<dbReference type="InterPro" id="IPR036919">
    <property type="entry name" value="Ribo_uL30_ferredoxin-like_sf"/>
</dbReference>
<sequence>MSEATAQPTKKLKITQVRSVIGSTKKQKATIKALKLGRPNYWVVLNDTPQVRGQLRVVSHLVKVEEVQT</sequence>
<keyword evidence="4 5" id="KW-0687">Ribonucleoprotein</keyword>
<dbReference type="Pfam" id="PF00327">
    <property type="entry name" value="Ribosomal_L30"/>
    <property type="match status" value="1"/>
</dbReference>
<protein>
    <recommendedName>
        <fullName evidence="5">Large ribosomal subunit protein uL30</fullName>
    </recommendedName>
</protein>
<evidence type="ECO:0000256" key="2">
    <source>
        <dbReference type="ARBA" id="ARBA00011838"/>
    </source>
</evidence>
<dbReference type="GO" id="GO:0022625">
    <property type="term" value="C:cytosolic large ribosomal subunit"/>
    <property type="evidence" value="ECO:0007669"/>
    <property type="project" value="TreeGrafter"/>
</dbReference>
<evidence type="ECO:0000256" key="1">
    <source>
        <dbReference type="ARBA" id="ARBA00007594"/>
    </source>
</evidence>
<evidence type="ECO:0000313" key="7">
    <source>
        <dbReference type="EMBL" id="RFM22966.1"/>
    </source>
</evidence>
<evidence type="ECO:0000259" key="6">
    <source>
        <dbReference type="Pfam" id="PF00327"/>
    </source>
</evidence>
<comment type="similarity">
    <text evidence="1 5">Belongs to the universal ribosomal protein uL30 family.</text>
</comment>
<dbReference type="PANTHER" id="PTHR15892">
    <property type="entry name" value="MITOCHONDRIAL RIBOSOMAL PROTEIN L30"/>
    <property type="match status" value="1"/>
</dbReference>
<keyword evidence="3 5" id="KW-0689">Ribosomal protein</keyword>
<dbReference type="Gene3D" id="3.30.1390.20">
    <property type="entry name" value="Ribosomal protein L30, ferredoxin-like fold domain"/>
    <property type="match status" value="1"/>
</dbReference>
<name>A0A395LWB0_9BACT</name>
<dbReference type="AlphaFoldDB" id="A0A395LWB0"/>
<evidence type="ECO:0000256" key="4">
    <source>
        <dbReference type="ARBA" id="ARBA00023274"/>
    </source>
</evidence>
<comment type="caution">
    <text evidence="7">The sequence shown here is derived from an EMBL/GenBank/DDBJ whole genome shotgun (WGS) entry which is preliminary data.</text>
</comment>
<organism evidence="7 8">
    <name type="scientific">Candidatus Thermochlorobacter aerophilus</name>
    <dbReference type="NCBI Taxonomy" id="1868324"/>
    <lineage>
        <taxon>Bacteria</taxon>
        <taxon>Pseudomonadati</taxon>
        <taxon>Chlorobiota</taxon>
        <taxon>Chlorobiia</taxon>
        <taxon>Chlorobiales</taxon>
        <taxon>Candidatus Thermochlorobacteriaceae</taxon>
        <taxon>Candidatus Thermochlorobacter</taxon>
    </lineage>
</organism>
<dbReference type="PANTHER" id="PTHR15892:SF2">
    <property type="entry name" value="LARGE RIBOSOMAL SUBUNIT PROTEIN UL30M"/>
    <property type="match status" value="1"/>
</dbReference>
<reference evidence="7 8" key="1">
    <citation type="journal article" date="2011" name="ISME J.">
        <title>Community ecology of hot spring cyanobacterial mats: predominant populations and their functional potential.</title>
        <authorList>
            <person name="Klatt C.G."/>
            <person name="Wood J.M."/>
            <person name="Rusch D.B."/>
            <person name="Bateson M.M."/>
            <person name="Hamamura N."/>
            <person name="Heidelberg J.F."/>
            <person name="Grossman A.R."/>
            <person name="Bhaya D."/>
            <person name="Cohan F.M."/>
            <person name="Kuhl M."/>
            <person name="Bryant D.A."/>
            <person name="Ward D.M."/>
        </authorList>
    </citation>
    <scope>NUCLEOTIDE SEQUENCE [LARGE SCALE GENOMIC DNA]</scope>
    <source>
        <strain evidence="7">OS</strain>
    </source>
</reference>
<dbReference type="GO" id="GO:0006412">
    <property type="term" value="P:translation"/>
    <property type="evidence" value="ECO:0007669"/>
    <property type="project" value="UniProtKB-UniRule"/>
</dbReference>
<dbReference type="CDD" id="cd01658">
    <property type="entry name" value="Ribosomal_L30"/>
    <property type="match status" value="1"/>
</dbReference>
<proteinExistence type="inferred from homology"/>
<dbReference type="PIRSF" id="PIRSF002211">
    <property type="entry name" value="Ribosomal_L30_bac-type"/>
    <property type="match status" value="1"/>
</dbReference>
<evidence type="ECO:0000256" key="3">
    <source>
        <dbReference type="ARBA" id="ARBA00022980"/>
    </source>
</evidence>
<evidence type="ECO:0000313" key="8">
    <source>
        <dbReference type="Proteomes" id="UP000266389"/>
    </source>
</evidence>
<dbReference type="HAMAP" id="MF_01371_B">
    <property type="entry name" value="Ribosomal_uL30_B"/>
    <property type="match status" value="1"/>
</dbReference>
<accession>A0A395LWB0</accession>
<feature type="domain" description="Large ribosomal subunit protein uL30-like ferredoxin-like fold" evidence="6">
    <location>
        <begin position="12"/>
        <end position="62"/>
    </location>
</feature>
<dbReference type="GO" id="GO:0003735">
    <property type="term" value="F:structural constituent of ribosome"/>
    <property type="evidence" value="ECO:0007669"/>
    <property type="project" value="InterPro"/>
</dbReference>
<evidence type="ECO:0000256" key="5">
    <source>
        <dbReference type="HAMAP-Rule" id="MF_01371"/>
    </source>
</evidence>
<dbReference type="SUPFAM" id="SSF55129">
    <property type="entry name" value="Ribosomal protein L30p/L7e"/>
    <property type="match status" value="1"/>
</dbReference>
<dbReference type="NCBIfam" id="TIGR01308">
    <property type="entry name" value="rpmD_bact"/>
    <property type="match status" value="1"/>
</dbReference>
<dbReference type="EMBL" id="PHFL01000071">
    <property type="protein sequence ID" value="RFM22966.1"/>
    <property type="molecule type" value="Genomic_DNA"/>
</dbReference>